<evidence type="ECO:0000313" key="1">
    <source>
        <dbReference type="EMBL" id="AKT73159.1"/>
    </source>
</evidence>
<keyword evidence="1" id="KW-0614">Plasmid</keyword>
<accession>A0A0K1H0K1</accession>
<dbReference type="InterPro" id="IPR025127">
    <property type="entry name" value="DUF4054"/>
</dbReference>
<dbReference type="EMBL" id="KT020860">
    <property type="protein sequence ID" value="AKT73159.1"/>
    <property type="molecule type" value="Genomic_DNA"/>
</dbReference>
<protein>
    <submittedName>
        <fullName evidence="1">Uncharacterized protein</fullName>
    </submittedName>
</protein>
<dbReference type="Pfam" id="PF13262">
    <property type="entry name" value="DUF4054"/>
    <property type="match status" value="1"/>
</dbReference>
<geneLocation type="plasmid" evidence="1">
    <name>pTP33</name>
</geneLocation>
<dbReference type="RefSeq" id="WP_254224958.1">
    <property type="nucleotide sequence ID" value="NZ_KT020860.1"/>
</dbReference>
<proteinExistence type="predicted"/>
<organism evidence="1">
    <name type="scientific">Yersinia pestis</name>
    <dbReference type="NCBI Taxonomy" id="632"/>
    <lineage>
        <taxon>Bacteria</taxon>
        <taxon>Pseudomonadati</taxon>
        <taxon>Pseudomonadota</taxon>
        <taxon>Gammaproteobacteria</taxon>
        <taxon>Enterobacterales</taxon>
        <taxon>Yersiniaceae</taxon>
        <taxon>Yersinia</taxon>
    </lineage>
</organism>
<name>A0A0K1H0K1_YERPE</name>
<dbReference type="AlphaFoldDB" id="A0A0K1H0K1"/>
<sequence>MVEDFLARYPEFKNVDTGQLSLALEDAALEVSAPVWGKLHQKGGFLSRGAPAVCRRGDI</sequence>
<reference evidence="1" key="1">
    <citation type="submission" date="2015-06" db="EMBL/GenBank/DDBJ databases">
        <title>Complete cryptic plasmid (pTP33) assembly of Yersinia pestis biovar Medievalis strain I-2638.</title>
        <authorList>
            <person name="Afanas'ev M.V."/>
            <person name="Tokmakova E.G."/>
            <person name="Polovinkina V.S."/>
            <person name="Sidorova E.A."/>
            <person name="Sinkov V.V."/>
            <person name="Balakhonov S.V."/>
        </authorList>
    </citation>
    <scope>NUCLEOTIDE SEQUENCE</scope>
    <source>
        <strain evidence="1">I-2638</strain>
        <plasmid evidence="1">pTP33</plasmid>
    </source>
</reference>